<dbReference type="PROSITE" id="PS51192">
    <property type="entry name" value="HELICASE_ATP_BIND_1"/>
    <property type="match status" value="1"/>
</dbReference>
<evidence type="ECO:0000259" key="18">
    <source>
        <dbReference type="PROSITE" id="PS50967"/>
    </source>
</evidence>
<evidence type="ECO:0000256" key="16">
    <source>
        <dbReference type="NCBIfam" id="TIGR01389"/>
    </source>
</evidence>
<keyword evidence="9" id="KW-0862">Zinc</keyword>
<feature type="domain" description="Helicase ATP-binding" evidence="19">
    <location>
        <begin position="46"/>
        <end position="215"/>
    </location>
</feature>
<dbReference type="InterPro" id="IPR027417">
    <property type="entry name" value="P-loop_NTPase"/>
</dbReference>
<dbReference type="InterPro" id="IPR001650">
    <property type="entry name" value="Helicase_C-like"/>
</dbReference>
<dbReference type="PROSITE" id="PS50967">
    <property type="entry name" value="HRDC"/>
    <property type="match status" value="1"/>
</dbReference>
<dbReference type="CDD" id="cd17920">
    <property type="entry name" value="DEXHc_RecQ"/>
    <property type="match status" value="1"/>
</dbReference>
<evidence type="ECO:0000313" key="21">
    <source>
        <dbReference type="EMBL" id="EJY44270.1"/>
    </source>
</evidence>
<evidence type="ECO:0000256" key="7">
    <source>
        <dbReference type="ARBA" id="ARBA00022801"/>
    </source>
</evidence>
<evidence type="ECO:0000256" key="2">
    <source>
        <dbReference type="ARBA" id="ARBA00001947"/>
    </source>
</evidence>
<dbReference type="SMART" id="SM00487">
    <property type="entry name" value="DEXDc"/>
    <property type="match status" value="1"/>
</dbReference>
<dbReference type="FunFam" id="3.40.50.300:FF:000296">
    <property type="entry name" value="ATP-dependent DNA helicase RecQ"/>
    <property type="match status" value="1"/>
</dbReference>
<dbReference type="AlphaFoldDB" id="J7CTT0"/>
<keyword evidence="14" id="KW-0413">Isomerase</keyword>
<dbReference type="GO" id="GO:0005524">
    <property type="term" value="F:ATP binding"/>
    <property type="evidence" value="ECO:0007669"/>
    <property type="project" value="UniProtKB-KW"/>
</dbReference>
<dbReference type="GO" id="GO:0003677">
    <property type="term" value="F:DNA binding"/>
    <property type="evidence" value="ECO:0007669"/>
    <property type="project" value="UniProtKB-KW"/>
</dbReference>
<dbReference type="InterPro" id="IPR044876">
    <property type="entry name" value="HRDC_dom_sf"/>
</dbReference>
<dbReference type="InterPro" id="IPR036388">
    <property type="entry name" value="WH-like_DNA-bd_sf"/>
</dbReference>
<sequence length="614" mass="70453">MFHERANLSFGENRSKMARERSGKMNDLLKQYFGYNEFRPGQKEIIQKVIDQENVLGIMSTGSGKSICYQLPSLLLDGLTVVVSPLISLMKDQVDAANQLGIPATFINSSLDGYETARRFQEIDRQQYRLLYIAPERFIMPDFIQAMNRWNVCMIAIDEAHCISQWGHDFRPSYLQMANQLDQLANRPVIVALTATATIQVAADIKRLLKIPDGNHIQTGFERENLRFQVVKDQKKEQYLVEYLKINKNQSGIIYAATRKEVDRIYHLLKKFGFSIGRYHGGLNENERTAMQEAFLYDRLQLIVATNAFGMGINKSNVRFVIHYQIPGSLEAYYQEAGRAGRDGLSSEAILLFAPQDIQVQKFFIQQSQREEEQKQKEYEKLKAMTEYAYIESCLQQYILNYFGETSSPCNRCGNCLDDREIVEVTTQAQMVLSCLKRMGENYGKQMLMKVLAGSKEQKLRALGFERLSTYGLMKNQSQKETMQLIEYLISNGYLLTVNGEYPILKVTERGIQVLKGQEAVYRKEPKKVQQLSDEETDTLFEVLRELRTDLASEAGVPPYVVFSDSTLKEMSRIRPSSRLEMLQIKGVGQSKLDKYGEAFLSRIKNMDPNVLDK</sequence>
<keyword evidence="8 21" id="KW-0347">Helicase</keyword>
<dbReference type="NCBIfam" id="TIGR00614">
    <property type="entry name" value="recQ_fam"/>
    <property type="match status" value="1"/>
</dbReference>
<dbReference type="GO" id="GO:0009432">
    <property type="term" value="P:SOS response"/>
    <property type="evidence" value="ECO:0007669"/>
    <property type="project" value="UniProtKB-UniRule"/>
</dbReference>
<evidence type="ECO:0000256" key="12">
    <source>
        <dbReference type="ARBA" id="ARBA00023172"/>
    </source>
</evidence>
<keyword evidence="12" id="KW-0233">DNA recombination</keyword>
<dbReference type="GO" id="GO:0006260">
    <property type="term" value="P:DNA replication"/>
    <property type="evidence" value="ECO:0007669"/>
    <property type="project" value="InterPro"/>
</dbReference>
<keyword evidence="7" id="KW-0378">Hydrolase</keyword>
<keyword evidence="4" id="KW-0479">Metal-binding</keyword>
<dbReference type="SMART" id="SM00956">
    <property type="entry name" value="RQC"/>
    <property type="match status" value="1"/>
</dbReference>
<evidence type="ECO:0000256" key="15">
    <source>
        <dbReference type="ARBA" id="ARBA00034617"/>
    </source>
</evidence>
<evidence type="ECO:0000256" key="1">
    <source>
        <dbReference type="ARBA" id="ARBA00001946"/>
    </source>
</evidence>
<dbReference type="SMART" id="SM00341">
    <property type="entry name" value="HRDC"/>
    <property type="match status" value="1"/>
</dbReference>
<dbReference type="Proteomes" id="UP000006403">
    <property type="component" value="Unassembled WGS sequence"/>
</dbReference>
<dbReference type="InterPro" id="IPR006293">
    <property type="entry name" value="DNA_helicase_ATP-dep_RecQ_bac"/>
</dbReference>
<organism evidence="21 22">
    <name type="scientific">Enterococcus faecium 505</name>
    <dbReference type="NCBI Taxonomy" id="1134806"/>
    <lineage>
        <taxon>Bacteria</taxon>
        <taxon>Bacillati</taxon>
        <taxon>Bacillota</taxon>
        <taxon>Bacilli</taxon>
        <taxon>Lactobacillales</taxon>
        <taxon>Enterococcaceae</taxon>
        <taxon>Enterococcus</taxon>
    </lineage>
</organism>
<evidence type="ECO:0000256" key="6">
    <source>
        <dbReference type="ARBA" id="ARBA00022763"/>
    </source>
</evidence>
<dbReference type="InterPro" id="IPR011545">
    <property type="entry name" value="DEAD/DEAH_box_helicase_dom"/>
</dbReference>
<dbReference type="InterPro" id="IPR032284">
    <property type="entry name" value="RecQ_Zn-bd"/>
</dbReference>
<dbReference type="GO" id="GO:0006281">
    <property type="term" value="P:DNA repair"/>
    <property type="evidence" value="ECO:0007669"/>
    <property type="project" value="UniProtKB-KW"/>
</dbReference>
<dbReference type="Gene3D" id="3.40.50.300">
    <property type="entry name" value="P-loop containing nucleotide triphosphate hydrolases"/>
    <property type="match status" value="2"/>
</dbReference>
<dbReference type="InterPro" id="IPR014001">
    <property type="entry name" value="Helicase_ATP-bd"/>
</dbReference>
<dbReference type="GO" id="GO:0005737">
    <property type="term" value="C:cytoplasm"/>
    <property type="evidence" value="ECO:0007669"/>
    <property type="project" value="TreeGrafter"/>
</dbReference>
<comment type="cofactor">
    <cofactor evidence="1">
        <name>Mg(2+)</name>
        <dbReference type="ChEBI" id="CHEBI:18420"/>
    </cofactor>
</comment>
<evidence type="ECO:0000259" key="20">
    <source>
        <dbReference type="PROSITE" id="PS51194"/>
    </source>
</evidence>
<dbReference type="GO" id="GO:0043138">
    <property type="term" value="F:3'-5' DNA helicase activity"/>
    <property type="evidence" value="ECO:0007669"/>
    <property type="project" value="UniProtKB-EC"/>
</dbReference>
<evidence type="ECO:0000259" key="19">
    <source>
        <dbReference type="PROSITE" id="PS51192"/>
    </source>
</evidence>
<dbReference type="Pfam" id="PF16124">
    <property type="entry name" value="RecQ_Zn_bind"/>
    <property type="match status" value="1"/>
</dbReference>
<dbReference type="PANTHER" id="PTHR13710:SF105">
    <property type="entry name" value="ATP-DEPENDENT DNA HELICASE Q1"/>
    <property type="match status" value="1"/>
</dbReference>
<keyword evidence="6" id="KW-0227">DNA damage</keyword>
<evidence type="ECO:0000256" key="4">
    <source>
        <dbReference type="ARBA" id="ARBA00022723"/>
    </source>
</evidence>
<accession>J7CTT0</accession>
<reference evidence="21 22" key="1">
    <citation type="submission" date="2012-04" db="EMBL/GenBank/DDBJ databases">
        <authorList>
            <person name="Weinstock G."/>
            <person name="Sodergren E."/>
            <person name="Lobos E.A."/>
            <person name="Fulton L."/>
            <person name="Fulton R."/>
            <person name="Courtney L."/>
            <person name="Fronick C."/>
            <person name="O'Laughlin M."/>
            <person name="Godfrey J."/>
            <person name="Wilson R.M."/>
            <person name="Miner T."/>
            <person name="Farmer C."/>
            <person name="Delehaunty K."/>
            <person name="Cordes M."/>
            <person name="Minx P."/>
            <person name="Tomlinson C."/>
            <person name="Chen J."/>
            <person name="Wollam A."/>
            <person name="Pepin K.H."/>
            <person name="Bhonagiri V."/>
            <person name="Zhang X."/>
            <person name="Suruliraj S."/>
            <person name="Warren W."/>
            <person name="Mitreva M."/>
            <person name="Mardis E.R."/>
            <person name="Wilson R.K."/>
        </authorList>
    </citation>
    <scope>NUCLEOTIDE SEQUENCE [LARGE SCALE GENOMIC DNA]</scope>
    <source>
        <strain evidence="21 22">505</strain>
    </source>
</reference>
<evidence type="ECO:0000256" key="3">
    <source>
        <dbReference type="ARBA" id="ARBA00005446"/>
    </source>
</evidence>
<dbReference type="InterPro" id="IPR004589">
    <property type="entry name" value="DNA_helicase_ATP-dep_RecQ"/>
</dbReference>
<dbReference type="GO" id="GO:0046872">
    <property type="term" value="F:metal ion binding"/>
    <property type="evidence" value="ECO:0007669"/>
    <property type="project" value="UniProtKB-KW"/>
</dbReference>
<dbReference type="SUPFAM" id="SSF46785">
    <property type="entry name" value="Winged helix' DNA-binding domain"/>
    <property type="match status" value="1"/>
</dbReference>
<dbReference type="NCBIfam" id="TIGR01389">
    <property type="entry name" value="recQ"/>
    <property type="match status" value="1"/>
</dbReference>
<keyword evidence="13" id="KW-0234">DNA repair</keyword>
<evidence type="ECO:0000256" key="14">
    <source>
        <dbReference type="ARBA" id="ARBA00023235"/>
    </source>
</evidence>
<dbReference type="InterPro" id="IPR036390">
    <property type="entry name" value="WH_DNA-bd_sf"/>
</dbReference>
<dbReference type="GO" id="GO:0043590">
    <property type="term" value="C:bacterial nucleoid"/>
    <property type="evidence" value="ECO:0007669"/>
    <property type="project" value="TreeGrafter"/>
</dbReference>
<feature type="domain" description="Helicase C-terminal" evidence="20">
    <location>
        <begin position="235"/>
        <end position="383"/>
    </location>
</feature>
<comment type="catalytic activity">
    <reaction evidence="15">
        <text>Couples ATP hydrolysis with the unwinding of duplex DNA by translocating in the 3'-5' direction.</text>
        <dbReference type="EC" id="5.6.2.4"/>
    </reaction>
</comment>
<gene>
    <name evidence="21" type="ORF">HMPREF1348_02024</name>
</gene>
<dbReference type="PANTHER" id="PTHR13710">
    <property type="entry name" value="DNA HELICASE RECQ FAMILY MEMBER"/>
    <property type="match status" value="1"/>
</dbReference>
<dbReference type="GO" id="GO:0006310">
    <property type="term" value="P:DNA recombination"/>
    <property type="evidence" value="ECO:0007669"/>
    <property type="project" value="UniProtKB-UniRule"/>
</dbReference>
<dbReference type="InterPro" id="IPR018982">
    <property type="entry name" value="RQC_domain"/>
</dbReference>
<comment type="similarity">
    <text evidence="3">Belongs to the helicase family. RecQ subfamily.</text>
</comment>
<evidence type="ECO:0000256" key="9">
    <source>
        <dbReference type="ARBA" id="ARBA00022833"/>
    </source>
</evidence>
<dbReference type="InterPro" id="IPR010997">
    <property type="entry name" value="HRDC-like_sf"/>
</dbReference>
<dbReference type="SUPFAM" id="SSF52540">
    <property type="entry name" value="P-loop containing nucleoside triphosphate hydrolases"/>
    <property type="match status" value="1"/>
</dbReference>
<dbReference type="PATRIC" id="fig|1134806.3.peg.1934"/>
<evidence type="ECO:0000256" key="10">
    <source>
        <dbReference type="ARBA" id="ARBA00022840"/>
    </source>
</evidence>
<dbReference type="CDD" id="cd18794">
    <property type="entry name" value="SF2_C_RecQ"/>
    <property type="match status" value="1"/>
</dbReference>
<dbReference type="HOGENOM" id="CLU_001103_14_3_9"/>
<feature type="region of interest" description="Disordered" evidence="17">
    <location>
        <begin position="1"/>
        <end position="21"/>
    </location>
</feature>
<keyword evidence="11" id="KW-0238">DNA-binding</keyword>
<dbReference type="PROSITE" id="PS51194">
    <property type="entry name" value="HELICASE_CTER"/>
    <property type="match status" value="1"/>
</dbReference>
<evidence type="ECO:0000256" key="17">
    <source>
        <dbReference type="SAM" id="MobiDB-lite"/>
    </source>
</evidence>
<evidence type="ECO:0000256" key="5">
    <source>
        <dbReference type="ARBA" id="ARBA00022741"/>
    </source>
</evidence>
<protein>
    <recommendedName>
        <fullName evidence="16">DNA helicase RecQ</fullName>
        <ecNumber evidence="16">5.6.2.4</ecNumber>
    </recommendedName>
</protein>
<dbReference type="Pfam" id="PF00271">
    <property type="entry name" value="Helicase_C"/>
    <property type="match status" value="1"/>
</dbReference>
<dbReference type="EC" id="5.6.2.4" evidence="16"/>
<evidence type="ECO:0000313" key="22">
    <source>
        <dbReference type="Proteomes" id="UP000006403"/>
    </source>
</evidence>
<keyword evidence="5" id="KW-0547">Nucleotide-binding</keyword>
<dbReference type="InterPro" id="IPR002121">
    <property type="entry name" value="HRDC_dom"/>
</dbReference>
<feature type="domain" description="HRDC" evidence="18">
    <location>
        <begin position="534"/>
        <end position="614"/>
    </location>
</feature>
<dbReference type="SMART" id="SM00490">
    <property type="entry name" value="HELICc"/>
    <property type="match status" value="1"/>
</dbReference>
<evidence type="ECO:0000256" key="11">
    <source>
        <dbReference type="ARBA" id="ARBA00023125"/>
    </source>
</evidence>
<dbReference type="Pfam" id="PF00570">
    <property type="entry name" value="HRDC"/>
    <property type="match status" value="1"/>
</dbReference>
<evidence type="ECO:0000256" key="8">
    <source>
        <dbReference type="ARBA" id="ARBA00022806"/>
    </source>
</evidence>
<evidence type="ECO:0000256" key="13">
    <source>
        <dbReference type="ARBA" id="ARBA00023204"/>
    </source>
</evidence>
<proteinExistence type="inferred from homology"/>
<dbReference type="GO" id="GO:0030894">
    <property type="term" value="C:replisome"/>
    <property type="evidence" value="ECO:0007669"/>
    <property type="project" value="TreeGrafter"/>
</dbReference>
<dbReference type="EMBL" id="AMBL01000070">
    <property type="protein sequence ID" value="EJY44270.1"/>
    <property type="molecule type" value="Genomic_DNA"/>
</dbReference>
<dbReference type="SUPFAM" id="SSF47819">
    <property type="entry name" value="HRDC-like"/>
    <property type="match status" value="1"/>
</dbReference>
<dbReference type="Gene3D" id="1.10.10.10">
    <property type="entry name" value="Winged helix-like DNA-binding domain superfamily/Winged helix DNA-binding domain"/>
    <property type="match status" value="1"/>
</dbReference>
<comment type="cofactor">
    <cofactor evidence="2">
        <name>Zn(2+)</name>
        <dbReference type="ChEBI" id="CHEBI:29105"/>
    </cofactor>
</comment>
<dbReference type="Pfam" id="PF09382">
    <property type="entry name" value="RQC"/>
    <property type="match status" value="1"/>
</dbReference>
<dbReference type="Gene3D" id="1.10.150.80">
    <property type="entry name" value="HRDC domain"/>
    <property type="match status" value="1"/>
</dbReference>
<dbReference type="GO" id="GO:0009378">
    <property type="term" value="F:four-way junction helicase activity"/>
    <property type="evidence" value="ECO:0007669"/>
    <property type="project" value="TreeGrafter"/>
</dbReference>
<dbReference type="GO" id="GO:0016787">
    <property type="term" value="F:hydrolase activity"/>
    <property type="evidence" value="ECO:0007669"/>
    <property type="project" value="UniProtKB-KW"/>
</dbReference>
<dbReference type="Pfam" id="PF00270">
    <property type="entry name" value="DEAD"/>
    <property type="match status" value="1"/>
</dbReference>
<keyword evidence="10" id="KW-0067">ATP-binding</keyword>
<name>J7CTT0_ENTFC</name>
<comment type="caution">
    <text evidence="21">The sequence shown here is derived from an EMBL/GenBank/DDBJ whole genome shotgun (WGS) entry which is preliminary data.</text>
</comment>